<feature type="domain" description="Flagellar M-ring N-terminal" evidence="9">
    <location>
        <begin position="26"/>
        <end position="193"/>
    </location>
</feature>
<dbReference type="PROSITE" id="PS51257">
    <property type="entry name" value="PROKAR_LIPOPROTEIN"/>
    <property type="match status" value="1"/>
</dbReference>
<dbReference type="Gene3D" id="3.30.70.1530">
    <property type="entry name" value="Hypothetical protein rpa1041"/>
    <property type="match status" value="1"/>
</dbReference>
<dbReference type="InterPro" id="IPR045851">
    <property type="entry name" value="AMP-bd_C_sf"/>
</dbReference>
<gene>
    <name evidence="10" type="primary">sctJ</name>
    <name evidence="10" type="ORF">INQ41_04740</name>
</gene>
<dbReference type="Pfam" id="PF01514">
    <property type="entry name" value="YscJ_FliF"/>
    <property type="match status" value="1"/>
</dbReference>
<evidence type="ECO:0000256" key="5">
    <source>
        <dbReference type="ARBA" id="ARBA00023139"/>
    </source>
</evidence>
<dbReference type="PRINTS" id="PR01338">
    <property type="entry name" value="TYPE3OMKPROT"/>
</dbReference>
<dbReference type="KEGG" id="lcic:INQ41_04740"/>
<evidence type="ECO:0000313" key="11">
    <source>
        <dbReference type="Proteomes" id="UP000594059"/>
    </source>
</evidence>
<evidence type="ECO:0000256" key="3">
    <source>
        <dbReference type="ARBA" id="ARBA00022729"/>
    </source>
</evidence>
<dbReference type="PANTHER" id="PTHR30046:SF2">
    <property type="entry name" value="YOP PROTEINS TRANSLOCATION LIPOPROTEIN J"/>
    <property type="match status" value="1"/>
</dbReference>
<keyword evidence="8" id="KW-1133">Transmembrane helix</keyword>
<keyword evidence="5 8" id="KW-0564">Palmitate</keyword>
<keyword evidence="3 8" id="KW-0732">Signal</keyword>
<dbReference type="EMBL" id="CP063656">
    <property type="protein sequence ID" value="QOW20337.1"/>
    <property type="molecule type" value="Genomic_DNA"/>
</dbReference>
<evidence type="ECO:0000313" key="10">
    <source>
        <dbReference type="EMBL" id="QOW20337.1"/>
    </source>
</evidence>
<dbReference type="InterPro" id="IPR006182">
    <property type="entry name" value="FliF_N_dom"/>
</dbReference>
<dbReference type="InterPro" id="IPR003282">
    <property type="entry name" value="T3SS_SctJ"/>
</dbReference>
<keyword evidence="4 8" id="KW-0472">Membrane</keyword>
<evidence type="ECO:0000256" key="4">
    <source>
        <dbReference type="ARBA" id="ARBA00023136"/>
    </source>
</evidence>
<evidence type="ECO:0000256" key="7">
    <source>
        <dbReference type="ARBA" id="ARBA00023288"/>
    </source>
</evidence>
<proteinExistence type="inferred from homology"/>
<feature type="chain" id="PRO_5033113712" description="Lipoprotein" evidence="8">
    <location>
        <begin position="24"/>
        <end position="258"/>
    </location>
</feature>
<accession>A0A7S6UHE3</accession>
<feature type="transmembrane region" description="Helical" evidence="8">
    <location>
        <begin position="217"/>
        <end position="237"/>
    </location>
</feature>
<organism evidence="10 11">
    <name type="scientific">Novilysobacter ciconiae</name>
    <dbReference type="NCBI Taxonomy" id="2781022"/>
    <lineage>
        <taxon>Bacteria</taxon>
        <taxon>Pseudomonadati</taxon>
        <taxon>Pseudomonadota</taxon>
        <taxon>Gammaproteobacteria</taxon>
        <taxon>Lysobacterales</taxon>
        <taxon>Lysobacteraceae</taxon>
        <taxon>Novilysobacter</taxon>
    </lineage>
</organism>
<dbReference type="NCBIfam" id="TIGR02544">
    <property type="entry name" value="III_secr_YscJ"/>
    <property type="match status" value="1"/>
</dbReference>
<dbReference type="InterPro" id="IPR043427">
    <property type="entry name" value="YscJ/FliF"/>
</dbReference>
<keyword evidence="6 8" id="KW-0998">Cell outer membrane</keyword>
<sequence length="258" mass="27971">MNLRNRAFPWRITCLVLTCLLLAACNRVTLYNELDEQQANQVMAALLGSGVSSEKAPSSSKKGWEVRVNRGDFPYAMQVLNSQGLPHASYRSMGEIFKKEGFVSSAMDERARYMDGLQQEIARTLSRIDGVVEARVHIALPPPDPLGGRDNDSSASVIIFERPGAKLRDRETDLKVFIKDSVEGLADVNKVTIKFFTIAAPGAADQQTNAPIAMSSMGPMALVAVVLAALLGLGIAFRGKLRARLSPAAEAKPPAWSD</sequence>
<dbReference type="PANTHER" id="PTHR30046">
    <property type="entry name" value="FLAGELLAR M-RING PROTEIN"/>
    <property type="match status" value="1"/>
</dbReference>
<keyword evidence="7 8" id="KW-0449">Lipoprotein</keyword>
<keyword evidence="11" id="KW-1185">Reference proteome</keyword>
<comment type="similarity">
    <text evidence="2 8">Belongs to the YscJ lipoprotein family.</text>
</comment>
<evidence type="ECO:0000256" key="8">
    <source>
        <dbReference type="RuleBase" id="RU364102"/>
    </source>
</evidence>
<dbReference type="Gene3D" id="3.30.300.30">
    <property type="match status" value="1"/>
</dbReference>
<keyword evidence="8" id="KW-0812">Transmembrane</keyword>
<dbReference type="Proteomes" id="UP000594059">
    <property type="component" value="Chromosome"/>
</dbReference>
<name>A0A7S6UHE3_9GAMM</name>
<protein>
    <recommendedName>
        <fullName evidence="8">Lipoprotein</fullName>
    </recommendedName>
</protein>
<dbReference type="RefSeq" id="WP_193986660.1">
    <property type="nucleotide sequence ID" value="NZ_CP063656.1"/>
</dbReference>
<evidence type="ECO:0000256" key="1">
    <source>
        <dbReference type="ARBA" id="ARBA00004459"/>
    </source>
</evidence>
<evidence type="ECO:0000256" key="6">
    <source>
        <dbReference type="ARBA" id="ARBA00023237"/>
    </source>
</evidence>
<feature type="signal peptide" evidence="8">
    <location>
        <begin position="1"/>
        <end position="23"/>
    </location>
</feature>
<reference evidence="10 11" key="1">
    <citation type="submission" date="2020-10" db="EMBL/GenBank/DDBJ databases">
        <title>complete genome sequencing of Lysobacter sp. H21R20.</title>
        <authorList>
            <person name="Bae J.-W."/>
            <person name="Lee S.-Y."/>
        </authorList>
    </citation>
    <scope>NUCLEOTIDE SEQUENCE [LARGE SCALE GENOMIC DNA]</scope>
    <source>
        <strain evidence="10 11">H21R20</strain>
    </source>
</reference>
<comment type="subcellular location">
    <subcellularLocation>
        <location evidence="1">Cell outer membrane</location>
        <topology evidence="1">Lipid-anchor</topology>
    </subcellularLocation>
</comment>
<evidence type="ECO:0000256" key="2">
    <source>
        <dbReference type="ARBA" id="ARBA00009509"/>
    </source>
</evidence>
<dbReference type="AlphaFoldDB" id="A0A7S6UHE3"/>
<dbReference type="GO" id="GO:0009279">
    <property type="term" value="C:cell outer membrane"/>
    <property type="evidence" value="ECO:0007669"/>
    <property type="project" value="UniProtKB-SubCell"/>
</dbReference>
<evidence type="ECO:0000259" key="9">
    <source>
        <dbReference type="Pfam" id="PF01514"/>
    </source>
</evidence>
<dbReference type="GO" id="GO:0009306">
    <property type="term" value="P:protein secretion"/>
    <property type="evidence" value="ECO:0007669"/>
    <property type="project" value="InterPro"/>
</dbReference>